<dbReference type="PANTHER" id="PTHR28049:SF1">
    <property type="entry name" value="DSC E3 UBIQUITIN LIGASE COMPLEX SUBUNIT 3"/>
    <property type="match status" value="1"/>
</dbReference>
<evidence type="ECO:0000259" key="3">
    <source>
        <dbReference type="PROSITE" id="PS50053"/>
    </source>
</evidence>
<name>A0AA97P4I4_PYRO3</name>
<dbReference type="InterPro" id="IPR045226">
    <property type="entry name" value="Dsc3"/>
</dbReference>
<dbReference type="Gene3D" id="3.10.20.90">
    <property type="entry name" value="Phosphatidylinositol 3-kinase Catalytic Subunit, Chain A, domain 1"/>
    <property type="match status" value="1"/>
</dbReference>
<feature type="compositionally biased region" description="Pro residues" evidence="1">
    <location>
        <begin position="41"/>
        <end position="54"/>
    </location>
</feature>
<protein>
    <recommendedName>
        <fullName evidence="3">Ubiquitin-like domain-containing protein</fullName>
    </recommendedName>
</protein>
<reference evidence="4" key="1">
    <citation type="journal article" date="2012" name="PLoS Genet.">
        <title>Comparative analysis of the genomes of two field isolates of the rice blast fungus Magnaporthe oryzae.</title>
        <authorList>
            <person name="Xue M."/>
            <person name="Yang J."/>
            <person name="Li Z."/>
            <person name="Hu S."/>
            <person name="Yao N."/>
            <person name="Dean R.A."/>
            <person name="Zhao W."/>
            <person name="Shen M."/>
            <person name="Zhang H."/>
            <person name="Li C."/>
            <person name="Liu L."/>
            <person name="Cao L."/>
            <person name="Xu X."/>
            <person name="Xing Y."/>
            <person name="Hsiang T."/>
            <person name="Zhang Z."/>
            <person name="Xu J.R."/>
            <person name="Peng Y.L."/>
        </authorList>
    </citation>
    <scope>NUCLEOTIDE SEQUENCE</scope>
    <source>
        <strain evidence="4">Y34</strain>
    </source>
</reference>
<dbReference type="InterPro" id="IPR029071">
    <property type="entry name" value="Ubiquitin-like_domsf"/>
</dbReference>
<dbReference type="Pfam" id="PF13373">
    <property type="entry name" value="Dsc3_C"/>
    <property type="match status" value="1"/>
</dbReference>
<dbReference type="InterPro" id="IPR000626">
    <property type="entry name" value="Ubiquitin-like_dom"/>
</dbReference>
<dbReference type="GO" id="GO:0005783">
    <property type="term" value="C:endoplasmic reticulum"/>
    <property type="evidence" value="ECO:0007669"/>
    <property type="project" value="TreeGrafter"/>
</dbReference>
<feature type="compositionally biased region" description="Low complexity" evidence="1">
    <location>
        <begin position="181"/>
        <end position="195"/>
    </location>
</feature>
<dbReference type="SUPFAM" id="SSF54236">
    <property type="entry name" value="Ubiquitin-like"/>
    <property type="match status" value="1"/>
</dbReference>
<dbReference type="PANTHER" id="PTHR28049">
    <property type="entry name" value="TRANSMEMBRANE PROTEIN YOR223W"/>
    <property type="match status" value="1"/>
</dbReference>
<feature type="compositionally biased region" description="Low complexity" evidence="1">
    <location>
        <begin position="1"/>
        <end position="11"/>
    </location>
</feature>
<dbReference type="AlphaFoldDB" id="A0AA97P4I4"/>
<feature type="region of interest" description="Disordered" evidence="1">
    <location>
        <begin position="176"/>
        <end position="226"/>
    </location>
</feature>
<dbReference type="Pfam" id="PF10302">
    <property type="entry name" value="Dsc3_N"/>
    <property type="match status" value="1"/>
</dbReference>
<dbReference type="InterPro" id="IPR025390">
    <property type="entry name" value="Dsc3_C"/>
</dbReference>
<gene>
    <name evidence="4" type="ORF">OOU_Y34scaffold00248g8</name>
</gene>
<feature type="compositionally biased region" description="Basic residues" evidence="1">
    <location>
        <begin position="14"/>
        <end position="36"/>
    </location>
</feature>
<dbReference type="PROSITE" id="PS50053">
    <property type="entry name" value="UBIQUITIN_2"/>
    <property type="match status" value="1"/>
</dbReference>
<keyword evidence="2" id="KW-1133">Transmembrane helix</keyword>
<feature type="transmembrane region" description="Helical" evidence="2">
    <location>
        <begin position="346"/>
        <end position="365"/>
    </location>
</feature>
<keyword evidence="2" id="KW-0812">Transmembrane</keyword>
<feature type="transmembrane region" description="Helical" evidence="2">
    <location>
        <begin position="314"/>
        <end position="334"/>
    </location>
</feature>
<evidence type="ECO:0000256" key="1">
    <source>
        <dbReference type="SAM" id="MobiDB-lite"/>
    </source>
</evidence>
<keyword evidence="2" id="KW-0472">Membrane</keyword>
<dbReference type="EMBL" id="JH793403">
    <property type="protein sequence ID" value="ELQ41853.1"/>
    <property type="molecule type" value="Genomic_DNA"/>
</dbReference>
<sequence length="369" mass="39051">MSSGSGSSSSSPTKARHQLRPPHPNGHLHRSSRPHSRTSSPNPPPSPRLHPLPPPLLLTIRFSNGLPDLHLDIQRPTTTPVIALKHLIRSRLEEPTSQRRLRFINAGRILPDDAALSAVLKPLPALPPPPPPPASGKGKAVEGAAPAPPRVYVNCSIGDLLTDKELAAEAEAATVKMNTAPSSPTGPLSPSPFSSTGERTGLLLDASHGAGGQQQQQQQRGPRGFDRLLSAGFSHAEVNQLRLQFRSIQSSRHTPDTMPSPDTLRSMEDAWMDNNQGTGGGGGGMGSYGGGGDADGLAGADGGDEVGINGFVDVMLRGMLIGFVWPLGAFGWLVREEGLYSRRWKVFISFGCLLSLIIGLIRSISGEHA</sequence>
<dbReference type="GO" id="GO:0044695">
    <property type="term" value="C:Dsc E3 ubiquitin ligase complex"/>
    <property type="evidence" value="ECO:0007669"/>
    <property type="project" value="InterPro"/>
</dbReference>
<feature type="domain" description="Ubiquitin-like" evidence="3">
    <location>
        <begin position="56"/>
        <end position="117"/>
    </location>
</feature>
<dbReference type="Proteomes" id="UP000011086">
    <property type="component" value="Unassembled WGS sequence"/>
</dbReference>
<evidence type="ECO:0000313" key="4">
    <source>
        <dbReference type="EMBL" id="ELQ41853.1"/>
    </source>
</evidence>
<organism evidence="4">
    <name type="scientific">Pyricularia oryzae (strain Y34)</name>
    <name type="common">Rice blast fungus</name>
    <name type="synonym">Magnaporthe oryzae</name>
    <dbReference type="NCBI Taxonomy" id="1143189"/>
    <lineage>
        <taxon>Eukaryota</taxon>
        <taxon>Fungi</taxon>
        <taxon>Dikarya</taxon>
        <taxon>Ascomycota</taxon>
        <taxon>Pezizomycotina</taxon>
        <taxon>Sordariomycetes</taxon>
        <taxon>Sordariomycetidae</taxon>
        <taxon>Magnaporthales</taxon>
        <taxon>Pyriculariaceae</taxon>
        <taxon>Pyricularia</taxon>
    </lineage>
</organism>
<accession>A0AA97P4I4</accession>
<evidence type="ECO:0000256" key="2">
    <source>
        <dbReference type="SAM" id="Phobius"/>
    </source>
</evidence>
<feature type="region of interest" description="Disordered" evidence="1">
    <location>
        <begin position="1"/>
        <end position="54"/>
    </location>
</feature>
<dbReference type="InterPro" id="IPR019413">
    <property type="entry name" value="Dsc3_ub-like_dom"/>
</dbReference>
<proteinExistence type="predicted"/>